<evidence type="ECO:0000256" key="1">
    <source>
        <dbReference type="SAM" id="Phobius"/>
    </source>
</evidence>
<dbReference type="AlphaFoldDB" id="A0A151AB76"/>
<dbReference type="PATRIC" id="fig|1008153.3.peg.3375"/>
<feature type="transmembrane region" description="Helical" evidence="1">
    <location>
        <begin position="12"/>
        <end position="30"/>
    </location>
</feature>
<keyword evidence="1" id="KW-0812">Transmembrane</keyword>
<evidence type="ECO:0000313" key="2">
    <source>
        <dbReference type="EMBL" id="KYH24844.1"/>
    </source>
</evidence>
<reference evidence="2 3" key="1">
    <citation type="submission" date="2016-02" db="EMBL/GenBank/DDBJ databases">
        <title>Genome sequence of Halalkalicoccus paucihalophilus DSM 24557.</title>
        <authorList>
            <person name="Poehlein A."/>
            <person name="Daniel R."/>
        </authorList>
    </citation>
    <scope>NUCLEOTIDE SEQUENCE [LARGE SCALE GENOMIC DNA]</scope>
    <source>
        <strain evidence="2 3">DSM 24557</strain>
    </source>
</reference>
<keyword evidence="1" id="KW-0472">Membrane</keyword>
<evidence type="ECO:0000313" key="3">
    <source>
        <dbReference type="Proteomes" id="UP000075321"/>
    </source>
</evidence>
<dbReference type="EMBL" id="LTAZ01000012">
    <property type="protein sequence ID" value="KYH24844.1"/>
    <property type="molecule type" value="Genomic_DNA"/>
</dbReference>
<protein>
    <submittedName>
        <fullName evidence="2">Uncharacterized protein</fullName>
    </submittedName>
</protein>
<gene>
    <name evidence="2" type="ORF">HAPAU_32210</name>
</gene>
<sequence length="65" mass="7675">MRRLRIRNPQSIWDILTVLGLYLLLEYIVLQITGEMIVRQELVIIGIIVVLWVIWAVFQILKKAT</sequence>
<organism evidence="2 3">
    <name type="scientific">Halalkalicoccus paucihalophilus</name>
    <dbReference type="NCBI Taxonomy" id="1008153"/>
    <lineage>
        <taxon>Archaea</taxon>
        <taxon>Methanobacteriati</taxon>
        <taxon>Methanobacteriota</taxon>
        <taxon>Stenosarchaea group</taxon>
        <taxon>Halobacteria</taxon>
        <taxon>Halobacteriales</taxon>
        <taxon>Halococcaceae</taxon>
        <taxon>Halalkalicoccus</taxon>
    </lineage>
</organism>
<keyword evidence="3" id="KW-1185">Reference proteome</keyword>
<name>A0A151AB76_9EURY</name>
<dbReference type="Proteomes" id="UP000075321">
    <property type="component" value="Unassembled WGS sequence"/>
</dbReference>
<proteinExistence type="predicted"/>
<comment type="caution">
    <text evidence="2">The sequence shown here is derived from an EMBL/GenBank/DDBJ whole genome shotgun (WGS) entry which is preliminary data.</text>
</comment>
<keyword evidence="1" id="KW-1133">Transmembrane helix</keyword>
<feature type="transmembrane region" description="Helical" evidence="1">
    <location>
        <begin position="42"/>
        <end position="61"/>
    </location>
</feature>
<accession>A0A151AB76</accession>